<keyword evidence="2" id="KW-1185">Reference proteome</keyword>
<name>A0ABS4HXJ9_9BACL</name>
<dbReference type="EMBL" id="JAGGKV010000005">
    <property type="protein sequence ID" value="MBP1963285.1"/>
    <property type="molecule type" value="Genomic_DNA"/>
</dbReference>
<gene>
    <name evidence="1" type="ORF">J2Z65_002501</name>
</gene>
<dbReference type="Proteomes" id="UP001519344">
    <property type="component" value="Unassembled WGS sequence"/>
</dbReference>
<reference evidence="1 2" key="1">
    <citation type="submission" date="2021-03" db="EMBL/GenBank/DDBJ databases">
        <title>Genomic Encyclopedia of Type Strains, Phase IV (KMG-IV): sequencing the most valuable type-strain genomes for metagenomic binning, comparative biology and taxonomic classification.</title>
        <authorList>
            <person name="Goeker M."/>
        </authorList>
    </citation>
    <scope>NUCLEOTIDE SEQUENCE [LARGE SCALE GENOMIC DNA]</scope>
    <source>
        <strain evidence="1 2">DSM 24950</strain>
    </source>
</reference>
<evidence type="ECO:0000313" key="1">
    <source>
        <dbReference type="EMBL" id="MBP1963285.1"/>
    </source>
</evidence>
<accession>A0ABS4HXJ9</accession>
<evidence type="ECO:0000313" key="2">
    <source>
        <dbReference type="Proteomes" id="UP001519344"/>
    </source>
</evidence>
<organism evidence="1 2">
    <name type="scientific">Paenibacillus aceris</name>
    <dbReference type="NCBI Taxonomy" id="869555"/>
    <lineage>
        <taxon>Bacteria</taxon>
        <taxon>Bacillati</taxon>
        <taxon>Bacillota</taxon>
        <taxon>Bacilli</taxon>
        <taxon>Bacillales</taxon>
        <taxon>Paenibacillaceae</taxon>
        <taxon>Paenibacillus</taxon>
    </lineage>
</organism>
<sequence>MNSEAFRAVQITKTGFQIVFQFGASPIFYYNEFYRGVDF</sequence>
<comment type="caution">
    <text evidence="1">The sequence shown here is derived from an EMBL/GenBank/DDBJ whole genome shotgun (WGS) entry which is preliminary data.</text>
</comment>
<protein>
    <submittedName>
        <fullName evidence="1">Uncharacterized protein</fullName>
    </submittedName>
</protein>
<proteinExistence type="predicted"/>